<dbReference type="AlphaFoldDB" id="S8E2Q6"/>
<dbReference type="HOGENOM" id="CLU_2671080_0_0_1"/>
<reference evidence="1 2" key="1">
    <citation type="journal article" date="2012" name="Science">
        <title>The Paleozoic origin of enzymatic lignin decomposition reconstructed from 31 fungal genomes.</title>
        <authorList>
            <person name="Floudas D."/>
            <person name="Binder M."/>
            <person name="Riley R."/>
            <person name="Barry K."/>
            <person name="Blanchette R.A."/>
            <person name="Henrissat B."/>
            <person name="Martinez A.T."/>
            <person name="Otillar R."/>
            <person name="Spatafora J.W."/>
            <person name="Yadav J.S."/>
            <person name="Aerts A."/>
            <person name="Benoit I."/>
            <person name="Boyd A."/>
            <person name="Carlson A."/>
            <person name="Copeland A."/>
            <person name="Coutinho P.M."/>
            <person name="de Vries R.P."/>
            <person name="Ferreira P."/>
            <person name="Findley K."/>
            <person name="Foster B."/>
            <person name="Gaskell J."/>
            <person name="Glotzer D."/>
            <person name="Gorecki P."/>
            <person name="Heitman J."/>
            <person name="Hesse C."/>
            <person name="Hori C."/>
            <person name="Igarashi K."/>
            <person name="Jurgens J.A."/>
            <person name="Kallen N."/>
            <person name="Kersten P."/>
            <person name="Kohler A."/>
            <person name="Kuees U."/>
            <person name="Kumar T.K.A."/>
            <person name="Kuo A."/>
            <person name="LaButti K."/>
            <person name="Larrondo L.F."/>
            <person name="Lindquist E."/>
            <person name="Ling A."/>
            <person name="Lombard V."/>
            <person name="Lucas S."/>
            <person name="Lundell T."/>
            <person name="Martin R."/>
            <person name="McLaughlin D.J."/>
            <person name="Morgenstern I."/>
            <person name="Morin E."/>
            <person name="Murat C."/>
            <person name="Nagy L.G."/>
            <person name="Nolan M."/>
            <person name="Ohm R.A."/>
            <person name="Patyshakuliyeva A."/>
            <person name="Rokas A."/>
            <person name="Ruiz-Duenas F.J."/>
            <person name="Sabat G."/>
            <person name="Salamov A."/>
            <person name="Samejima M."/>
            <person name="Schmutz J."/>
            <person name="Slot J.C."/>
            <person name="St John F."/>
            <person name="Stenlid J."/>
            <person name="Sun H."/>
            <person name="Sun S."/>
            <person name="Syed K."/>
            <person name="Tsang A."/>
            <person name="Wiebenga A."/>
            <person name="Young D."/>
            <person name="Pisabarro A."/>
            <person name="Eastwood D.C."/>
            <person name="Martin F."/>
            <person name="Cullen D."/>
            <person name="Grigoriev I.V."/>
            <person name="Hibbett D.S."/>
        </authorList>
    </citation>
    <scope>NUCLEOTIDE SEQUENCE</scope>
    <source>
        <strain evidence="2">FP-58527</strain>
    </source>
</reference>
<evidence type="ECO:0000313" key="1">
    <source>
        <dbReference type="EMBL" id="EPS99451.1"/>
    </source>
</evidence>
<keyword evidence="2" id="KW-1185">Reference proteome</keyword>
<sequence length="75" mass="7933">MSGWFEGYHSSTAIDSLCPDSRALCAQVPPSRTMLPSSKSEAIPLLGRDHAPVPRAADGVRVASCAECVNPHPET</sequence>
<dbReference type="EMBL" id="KE504156">
    <property type="protein sequence ID" value="EPS99451.1"/>
    <property type="molecule type" value="Genomic_DNA"/>
</dbReference>
<dbReference type="Proteomes" id="UP000015241">
    <property type="component" value="Unassembled WGS sequence"/>
</dbReference>
<accession>S8E2Q6</accession>
<organism evidence="1 2">
    <name type="scientific">Fomitopsis schrenkii</name>
    <name type="common">Brown rot fungus</name>
    <dbReference type="NCBI Taxonomy" id="2126942"/>
    <lineage>
        <taxon>Eukaryota</taxon>
        <taxon>Fungi</taxon>
        <taxon>Dikarya</taxon>
        <taxon>Basidiomycota</taxon>
        <taxon>Agaricomycotina</taxon>
        <taxon>Agaricomycetes</taxon>
        <taxon>Polyporales</taxon>
        <taxon>Fomitopsis</taxon>
    </lineage>
</organism>
<gene>
    <name evidence="1" type="ORF">FOMPIDRAFT_1024138</name>
</gene>
<protein>
    <submittedName>
        <fullName evidence="1">Uncharacterized protein</fullName>
    </submittedName>
</protein>
<proteinExistence type="predicted"/>
<name>S8E2Q6_FOMSC</name>
<dbReference type="InParanoid" id="S8E2Q6"/>
<evidence type="ECO:0000313" key="2">
    <source>
        <dbReference type="Proteomes" id="UP000015241"/>
    </source>
</evidence>